<evidence type="ECO:0000259" key="5">
    <source>
        <dbReference type="PROSITE" id="PS50932"/>
    </source>
</evidence>
<evidence type="ECO:0000256" key="3">
    <source>
        <dbReference type="ARBA" id="ARBA00023163"/>
    </source>
</evidence>
<dbReference type="SUPFAM" id="SSF53822">
    <property type="entry name" value="Periplasmic binding protein-like I"/>
    <property type="match status" value="1"/>
</dbReference>
<evidence type="ECO:0000256" key="2">
    <source>
        <dbReference type="ARBA" id="ARBA00023125"/>
    </source>
</evidence>
<dbReference type="CDD" id="cd01392">
    <property type="entry name" value="HTH_LacI"/>
    <property type="match status" value="1"/>
</dbReference>
<keyword evidence="2" id="KW-0238">DNA-binding</keyword>
<proteinExistence type="predicted"/>
<dbReference type="Pfam" id="PF13377">
    <property type="entry name" value="Peripla_BP_3"/>
    <property type="match status" value="1"/>
</dbReference>
<feature type="region of interest" description="Disordered" evidence="4">
    <location>
        <begin position="336"/>
        <end position="356"/>
    </location>
</feature>
<dbReference type="GO" id="GO:0000976">
    <property type="term" value="F:transcription cis-regulatory region binding"/>
    <property type="evidence" value="ECO:0007669"/>
    <property type="project" value="TreeGrafter"/>
</dbReference>
<dbReference type="InterPro" id="IPR010982">
    <property type="entry name" value="Lambda_DNA-bd_dom_sf"/>
</dbReference>
<gene>
    <name evidence="6" type="ORF">SAMN05216298_0711</name>
</gene>
<evidence type="ECO:0000313" key="6">
    <source>
        <dbReference type="EMBL" id="SDK59618.1"/>
    </source>
</evidence>
<dbReference type="EMBL" id="FNGF01000001">
    <property type="protein sequence ID" value="SDK59618.1"/>
    <property type="molecule type" value="Genomic_DNA"/>
</dbReference>
<dbReference type="SUPFAM" id="SSF47413">
    <property type="entry name" value="lambda repressor-like DNA-binding domains"/>
    <property type="match status" value="1"/>
</dbReference>
<dbReference type="InterPro" id="IPR046335">
    <property type="entry name" value="LacI/GalR-like_sensor"/>
</dbReference>
<reference evidence="7" key="1">
    <citation type="submission" date="2016-10" db="EMBL/GenBank/DDBJ databases">
        <authorList>
            <person name="Varghese N."/>
            <person name="Submissions S."/>
        </authorList>
    </citation>
    <scope>NUCLEOTIDE SEQUENCE [LARGE SCALE GENOMIC DNA]</scope>
    <source>
        <strain evidence="7">CGMCC 4.3147</strain>
    </source>
</reference>
<keyword evidence="3" id="KW-0804">Transcription</keyword>
<dbReference type="OrthoDB" id="3467214at2"/>
<keyword evidence="7" id="KW-1185">Reference proteome</keyword>
<organism evidence="6 7">
    <name type="scientific">Glycomyces sambucus</name>
    <dbReference type="NCBI Taxonomy" id="380244"/>
    <lineage>
        <taxon>Bacteria</taxon>
        <taxon>Bacillati</taxon>
        <taxon>Actinomycetota</taxon>
        <taxon>Actinomycetes</taxon>
        <taxon>Glycomycetales</taxon>
        <taxon>Glycomycetaceae</taxon>
        <taxon>Glycomyces</taxon>
    </lineage>
</organism>
<name>A0A1G9D6S5_9ACTN</name>
<evidence type="ECO:0000313" key="7">
    <source>
        <dbReference type="Proteomes" id="UP000198662"/>
    </source>
</evidence>
<keyword evidence="1" id="KW-0805">Transcription regulation</keyword>
<protein>
    <submittedName>
        <fullName evidence="6">Transcriptional regulator, LacI family</fullName>
    </submittedName>
</protein>
<dbReference type="STRING" id="380244.SAMN05216298_0711"/>
<dbReference type="Pfam" id="PF00356">
    <property type="entry name" value="LacI"/>
    <property type="match status" value="1"/>
</dbReference>
<dbReference type="RefSeq" id="WP_091042833.1">
    <property type="nucleotide sequence ID" value="NZ_FNGF01000001.1"/>
</dbReference>
<dbReference type="Gene3D" id="1.10.260.40">
    <property type="entry name" value="lambda repressor-like DNA-binding domains"/>
    <property type="match status" value="1"/>
</dbReference>
<dbReference type="InterPro" id="IPR028082">
    <property type="entry name" value="Peripla_BP_I"/>
</dbReference>
<sequence length="356" mass="37625">MASRPPTGSVTIEDVAREAGVSRAAVSKVIRNAYGVSPAMKARVTEAIEKLGYRPSVSARGMRGATFTVGFEIPELSNPFFPKLLEGATAALSDSPYQLIIAPADPAHAEGYRAIQALVDRKVDGVIAVSPMVDPAWLDALAATVPVVMIGRHDRLSAYDTVVSDDAAGAHLVMRHLLDLGHRDIVHLTPESGLAGVGSGVPQAIRLAAYREAMQEAGLGDRIRTVRAPNGEPEARRVALQLLAEPDRPTAVFASHDEPALGVLHAVADAGLTPAEVSVAGYDDIQIAAHPGISLTTVDQHGEAMGRLAAELLLERIAGRSETRHEVVRPDLVVRTSTRPPRPRGGAARLRAVGRT</sequence>
<dbReference type="PROSITE" id="PS00356">
    <property type="entry name" value="HTH_LACI_1"/>
    <property type="match status" value="1"/>
</dbReference>
<dbReference type="Proteomes" id="UP000198662">
    <property type="component" value="Unassembled WGS sequence"/>
</dbReference>
<dbReference type="GO" id="GO:0003700">
    <property type="term" value="F:DNA-binding transcription factor activity"/>
    <property type="evidence" value="ECO:0007669"/>
    <property type="project" value="TreeGrafter"/>
</dbReference>
<feature type="domain" description="HTH lacI-type" evidence="5">
    <location>
        <begin position="10"/>
        <end position="64"/>
    </location>
</feature>
<dbReference type="PANTHER" id="PTHR30146">
    <property type="entry name" value="LACI-RELATED TRANSCRIPTIONAL REPRESSOR"/>
    <property type="match status" value="1"/>
</dbReference>
<accession>A0A1G9D6S5</accession>
<dbReference type="SMART" id="SM00354">
    <property type="entry name" value="HTH_LACI"/>
    <property type="match status" value="1"/>
</dbReference>
<dbReference type="Gene3D" id="3.40.50.2300">
    <property type="match status" value="2"/>
</dbReference>
<evidence type="ECO:0000256" key="1">
    <source>
        <dbReference type="ARBA" id="ARBA00023015"/>
    </source>
</evidence>
<dbReference type="AlphaFoldDB" id="A0A1G9D6S5"/>
<dbReference type="InterPro" id="IPR000843">
    <property type="entry name" value="HTH_LacI"/>
</dbReference>
<dbReference type="CDD" id="cd06267">
    <property type="entry name" value="PBP1_LacI_sugar_binding-like"/>
    <property type="match status" value="1"/>
</dbReference>
<dbReference type="PROSITE" id="PS50932">
    <property type="entry name" value="HTH_LACI_2"/>
    <property type="match status" value="1"/>
</dbReference>
<dbReference type="PANTHER" id="PTHR30146:SF109">
    <property type="entry name" value="HTH-TYPE TRANSCRIPTIONAL REGULATOR GALS"/>
    <property type="match status" value="1"/>
</dbReference>
<evidence type="ECO:0000256" key="4">
    <source>
        <dbReference type="SAM" id="MobiDB-lite"/>
    </source>
</evidence>